<dbReference type="PANTHER" id="PTHR48051">
    <property type="match status" value="1"/>
</dbReference>
<accession>A0A4E0R207</accession>
<dbReference type="InterPro" id="IPR032675">
    <property type="entry name" value="LRR_dom_sf"/>
</dbReference>
<dbReference type="PANTHER" id="PTHR48051:SF1">
    <property type="entry name" value="RAS SUPPRESSOR PROTEIN 1"/>
    <property type="match status" value="1"/>
</dbReference>
<evidence type="ECO:0000313" key="4">
    <source>
        <dbReference type="Proteomes" id="UP000230066"/>
    </source>
</evidence>
<organism evidence="3 4">
    <name type="scientific">Fasciola hepatica</name>
    <name type="common">Liver fluke</name>
    <dbReference type="NCBI Taxonomy" id="6192"/>
    <lineage>
        <taxon>Eukaryota</taxon>
        <taxon>Metazoa</taxon>
        <taxon>Spiralia</taxon>
        <taxon>Lophotrochozoa</taxon>
        <taxon>Platyhelminthes</taxon>
        <taxon>Trematoda</taxon>
        <taxon>Digenea</taxon>
        <taxon>Plagiorchiida</taxon>
        <taxon>Echinostomata</taxon>
        <taxon>Echinostomatoidea</taxon>
        <taxon>Fasciolidae</taxon>
        <taxon>Fasciola</taxon>
    </lineage>
</organism>
<reference evidence="3" key="1">
    <citation type="submission" date="2019-03" db="EMBL/GenBank/DDBJ databases">
        <title>Improved annotation for the trematode Fasciola hepatica.</title>
        <authorList>
            <person name="Choi Y.-J."/>
            <person name="Martin J."/>
            <person name="Mitreva M."/>
        </authorList>
    </citation>
    <scope>NUCLEOTIDE SEQUENCE [LARGE SCALE GENOMIC DNA]</scope>
</reference>
<dbReference type="InterPro" id="IPR050216">
    <property type="entry name" value="LRR_domain-containing"/>
</dbReference>
<keyword evidence="4" id="KW-1185">Reference proteome</keyword>
<gene>
    <name evidence="3" type="ORF">D915_009155</name>
</gene>
<dbReference type="PRINTS" id="PR00019">
    <property type="entry name" value="LEURICHRPT"/>
</dbReference>
<sequence length="371" mass="41271">MPRTRAHTICEVFRGKQSSKFFESTSRIARKHIFSVHKSPSSVSLTEGTKIFQSVSAPNTPLLKKNVLLKQDNGKNVILNKSRKSKHSDGGKVINGCKDSSLLDISSMGLNSLSPEIGVLTNVTELYAYENKLTSVPPQIGNLKHLERLWLQENWIAFLSPELSSCVNLTHLDLRHNKLEGPLPQVISQLKGLKQLLLTYNKLTDISGVGNLKVLETLVVKSNNLQGPIPQELSNLVELRTLDLSKNRLTEIPSTISYCTKLGRLLVDYNQIGQIPESIEQLKDLKILGIKYNQLKSIPEELANCSSLTEINIEGNDISDLPANMLLRMPQVTNVILSRNMFAKFPEGDPSQMRNVKVSELCPGGMYCEVS</sequence>
<evidence type="ECO:0000256" key="2">
    <source>
        <dbReference type="ARBA" id="ARBA00022737"/>
    </source>
</evidence>
<dbReference type="SUPFAM" id="SSF52058">
    <property type="entry name" value="L domain-like"/>
    <property type="match status" value="1"/>
</dbReference>
<keyword evidence="2" id="KW-0677">Repeat</keyword>
<evidence type="ECO:0000256" key="1">
    <source>
        <dbReference type="ARBA" id="ARBA00022614"/>
    </source>
</evidence>
<protein>
    <submittedName>
        <fullName evidence="3">Leucine-rich repeat protein soc-2</fullName>
    </submittedName>
</protein>
<dbReference type="FunFam" id="3.80.10.10:FF:000041">
    <property type="entry name" value="LRR receptor-like serine/threonine-protein kinase ERECTA"/>
    <property type="match status" value="1"/>
</dbReference>
<dbReference type="AlphaFoldDB" id="A0A4E0R207"/>
<dbReference type="Proteomes" id="UP000230066">
    <property type="component" value="Unassembled WGS sequence"/>
</dbReference>
<dbReference type="SMART" id="SM00365">
    <property type="entry name" value="LRR_SD22"/>
    <property type="match status" value="5"/>
</dbReference>
<dbReference type="PROSITE" id="PS51450">
    <property type="entry name" value="LRR"/>
    <property type="match status" value="2"/>
</dbReference>
<dbReference type="SMART" id="SM00364">
    <property type="entry name" value="LRR_BAC"/>
    <property type="match status" value="5"/>
</dbReference>
<dbReference type="Gene3D" id="3.80.10.10">
    <property type="entry name" value="Ribonuclease Inhibitor"/>
    <property type="match status" value="2"/>
</dbReference>
<dbReference type="SMART" id="SM00369">
    <property type="entry name" value="LRR_TYP"/>
    <property type="match status" value="6"/>
</dbReference>
<dbReference type="Pfam" id="PF13855">
    <property type="entry name" value="LRR_8"/>
    <property type="match status" value="2"/>
</dbReference>
<dbReference type="Pfam" id="PF00560">
    <property type="entry name" value="LRR_1"/>
    <property type="match status" value="2"/>
</dbReference>
<dbReference type="InterPro" id="IPR003591">
    <property type="entry name" value="Leu-rich_rpt_typical-subtyp"/>
</dbReference>
<proteinExistence type="predicted"/>
<dbReference type="EMBL" id="JXXN02005001">
    <property type="protein sequence ID" value="THD20186.1"/>
    <property type="molecule type" value="Genomic_DNA"/>
</dbReference>
<keyword evidence="1" id="KW-0433">Leucine-rich repeat</keyword>
<dbReference type="GO" id="GO:0005737">
    <property type="term" value="C:cytoplasm"/>
    <property type="evidence" value="ECO:0007669"/>
    <property type="project" value="TreeGrafter"/>
</dbReference>
<comment type="caution">
    <text evidence="3">The sequence shown here is derived from an EMBL/GenBank/DDBJ whole genome shotgun (WGS) entry which is preliminary data.</text>
</comment>
<evidence type="ECO:0000313" key="3">
    <source>
        <dbReference type="EMBL" id="THD20186.1"/>
    </source>
</evidence>
<dbReference type="InterPro" id="IPR001611">
    <property type="entry name" value="Leu-rich_rpt"/>
</dbReference>
<name>A0A4E0R207_FASHE</name>